<dbReference type="CDD" id="cd17328">
    <property type="entry name" value="MFS_spinster_like"/>
    <property type="match status" value="1"/>
</dbReference>
<dbReference type="Pfam" id="PF07690">
    <property type="entry name" value="MFS_1"/>
    <property type="match status" value="1"/>
</dbReference>
<feature type="transmembrane region" description="Helical" evidence="6">
    <location>
        <begin position="301"/>
        <end position="322"/>
    </location>
</feature>
<evidence type="ECO:0000313" key="8">
    <source>
        <dbReference type="EMBL" id="MXO71026.1"/>
    </source>
</evidence>
<keyword evidence="3 6" id="KW-0812">Transmembrane</keyword>
<dbReference type="Gene3D" id="1.20.1250.20">
    <property type="entry name" value="MFS general substrate transporter like domains"/>
    <property type="match status" value="1"/>
</dbReference>
<dbReference type="Proteomes" id="UP000466966">
    <property type="component" value="Unassembled WGS sequence"/>
</dbReference>
<accession>A0A844YVF0</accession>
<evidence type="ECO:0000256" key="1">
    <source>
        <dbReference type="ARBA" id="ARBA00004141"/>
    </source>
</evidence>
<reference evidence="8 9" key="1">
    <citation type="submission" date="2019-12" db="EMBL/GenBank/DDBJ databases">
        <title>Genomic-based taxomic classification of the family Erythrobacteraceae.</title>
        <authorList>
            <person name="Xu L."/>
        </authorList>
    </citation>
    <scope>NUCLEOTIDE SEQUENCE [LARGE SCALE GENOMIC DNA]</scope>
    <source>
        <strain evidence="8 9">M0322</strain>
    </source>
</reference>
<protein>
    <submittedName>
        <fullName evidence="8">MFS transporter</fullName>
    </submittedName>
</protein>
<dbReference type="PANTHER" id="PTHR23505">
    <property type="entry name" value="SPINSTER"/>
    <property type="match status" value="1"/>
</dbReference>
<feature type="transmembrane region" description="Helical" evidence="6">
    <location>
        <begin position="146"/>
        <end position="168"/>
    </location>
</feature>
<keyword evidence="2" id="KW-0813">Transport</keyword>
<dbReference type="RefSeq" id="WP_160770983.1">
    <property type="nucleotide sequence ID" value="NZ_WTYV01000002.1"/>
</dbReference>
<comment type="caution">
    <text evidence="8">The sequence shown here is derived from an EMBL/GenBank/DDBJ whole genome shotgun (WGS) entry which is preliminary data.</text>
</comment>
<feature type="domain" description="Major facilitator superfamily (MFS) profile" evidence="7">
    <location>
        <begin position="21"/>
        <end position="422"/>
    </location>
</feature>
<organism evidence="8 9">
    <name type="scientific">Alteraurantiacibacter buctensis</name>
    <dbReference type="NCBI Taxonomy" id="1503981"/>
    <lineage>
        <taxon>Bacteria</taxon>
        <taxon>Pseudomonadati</taxon>
        <taxon>Pseudomonadota</taxon>
        <taxon>Alphaproteobacteria</taxon>
        <taxon>Sphingomonadales</taxon>
        <taxon>Erythrobacteraceae</taxon>
        <taxon>Alteraurantiacibacter</taxon>
    </lineage>
</organism>
<feature type="transmembrane region" description="Helical" evidence="6">
    <location>
        <begin position="232"/>
        <end position="251"/>
    </location>
</feature>
<dbReference type="PROSITE" id="PS50850">
    <property type="entry name" value="MFS"/>
    <property type="match status" value="1"/>
</dbReference>
<dbReference type="GO" id="GO:0016020">
    <property type="term" value="C:membrane"/>
    <property type="evidence" value="ECO:0007669"/>
    <property type="project" value="UniProtKB-SubCell"/>
</dbReference>
<evidence type="ECO:0000259" key="7">
    <source>
        <dbReference type="PROSITE" id="PS50850"/>
    </source>
</evidence>
<feature type="transmembrane region" description="Helical" evidence="6">
    <location>
        <begin position="88"/>
        <end position="106"/>
    </location>
</feature>
<keyword evidence="5 6" id="KW-0472">Membrane</keyword>
<gene>
    <name evidence="8" type="ORF">GRI99_05155</name>
</gene>
<evidence type="ECO:0000256" key="3">
    <source>
        <dbReference type="ARBA" id="ARBA00022692"/>
    </source>
</evidence>
<keyword evidence="4 6" id="KW-1133">Transmembrane helix</keyword>
<comment type="subcellular location">
    <subcellularLocation>
        <location evidence="1">Membrane</location>
        <topology evidence="1">Multi-pass membrane protein</topology>
    </subcellularLocation>
</comment>
<name>A0A844YVF0_9SPHN</name>
<dbReference type="SUPFAM" id="SSF103473">
    <property type="entry name" value="MFS general substrate transporter"/>
    <property type="match status" value="1"/>
</dbReference>
<evidence type="ECO:0000313" key="9">
    <source>
        <dbReference type="Proteomes" id="UP000466966"/>
    </source>
</evidence>
<feature type="transmembrane region" description="Helical" evidence="6">
    <location>
        <begin position="112"/>
        <end position="134"/>
    </location>
</feature>
<feature type="transmembrane region" description="Helical" evidence="6">
    <location>
        <begin position="363"/>
        <end position="382"/>
    </location>
</feature>
<dbReference type="PANTHER" id="PTHR23505:SF79">
    <property type="entry name" value="PROTEIN SPINSTER"/>
    <property type="match status" value="1"/>
</dbReference>
<evidence type="ECO:0000256" key="5">
    <source>
        <dbReference type="ARBA" id="ARBA00023136"/>
    </source>
</evidence>
<feature type="transmembrane region" description="Helical" evidence="6">
    <location>
        <begin position="328"/>
        <end position="351"/>
    </location>
</feature>
<sequence>MTQPAPAAEAGERTPPASAWALFVLFVANVFNQADRMLFGVVVDPIREDLLLSDTQMSLLSGLFFVLFNLVAGLLLARAIDRGNRVRILAIGVFAWSLATAAQGYAEGFWSLAAARIAVGIGEATAFPAAMSLIPDLFRVQARGRAVAAFQSSTFVGIVGGTVVAGVLGAMLGWRMMFVACGLAGMVAVALLFTVREPARTHAQTAAPKGESYLAGMLAACRRVLGLPGMPALMVGFGLTSMMTSVLAAWGPAFLLRSHGVPLAQVGLVIGPSVGIGGIVGTIAGGIIADVLVRRRGTPSAALLVPLVSAPLSLPFMAAFIFAPTLLVAMACAALMNVAISASMPSTVSYAVSRADPRDRAMLSTMLLAAAGLIGGSLGPFIVSSLSDMWVDRAGTESLRQAMAVMLVMPLLATGFLLHAWRRAKTAPAGMPASPITLH</sequence>
<evidence type="ECO:0000256" key="2">
    <source>
        <dbReference type="ARBA" id="ARBA00022448"/>
    </source>
</evidence>
<feature type="transmembrane region" description="Helical" evidence="6">
    <location>
        <begin position="57"/>
        <end position="76"/>
    </location>
</feature>
<dbReference type="OrthoDB" id="6057322at2"/>
<dbReference type="GO" id="GO:0022857">
    <property type="term" value="F:transmembrane transporter activity"/>
    <property type="evidence" value="ECO:0007669"/>
    <property type="project" value="InterPro"/>
</dbReference>
<dbReference type="EMBL" id="WTYV01000002">
    <property type="protein sequence ID" value="MXO71026.1"/>
    <property type="molecule type" value="Genomic_DNA"/>
</dbReference>
<feature type="transmembrane region" description="Helical" evidence="6">
    <location>
        <begin position="263"/>
        <end position="289"/>
    </location>
</feature>
<dbReference type="InterPro" id="IPR011701">
    <property type="entry name" value="MFS"/>
</dbReference>
<dbReference type="InterPro" id="IPR020846">
    <property type="entry name" value="MFS_dom"/>
</dbReference>
<dbReference type="InterPro" id="IPR036259">
    <property type="entry name" value="MFS_trans_sf"/>
</dbReference>
<evidence type="ECO:0000256" key="6">
    <source>
        <dbReference type="SAM" id="Phobius"/>
    </source>
</evidence>
<evidence type="ECO:0000256" key="4">
    <source>
        <dbReference type="ARBA" id="ARBA00022989"/>
    </source>
</evidence>
<dbReference type="AlphaFoldDB" id="A0A844YVF0"/>
<proteinExistence type="predicted"/>
<keyword evidence="9" id="KW-1185">Reference proteome</keyword>
<feature type="transmembrane region" description="Helical" evidence="6">
    <location>
        <begin position="402"/>
        <end position="421"/>
    </location>
</feature>
<feature type="transmembrane region" description="Helical" evidence="6">
    <location>
        <begin position="174"/>
        <end position="195"/>
    </location>
</feature>
<dbReference type="InterPro" id="IPR044770">
    <property type="entry name" value="MFS_spinster-like"/>
</dbReference>